<dbReference type="SUPFAM" id="SSF55785">
    <property type="entry name" value="PYP-like sensor domain (PAS domain)"/>
    <property type="match status" value="1"/>
</dbReference>
<sequence length="392" mass="41999">MTDPGAYPAGHAEEFFDRAPCGLLTATWDRRIIAVNRTLVDWMGSAPDDLVGRTFTELFSVGGRIHYETHFAPLLKINGRISELAVDLVAPDGTRLPVLVSANLDGSVDDSQPLIRMALHDARGRRSYERELREERRRAEAGWARAEELAATLQRSLLPPSVSAPAGVDAAAHYHAAADDVTGDFYDLYPLAADLYGFFMGDVVDKGASAAMLTSSTRYTLRAAAVVDDDPGLVLHTLNTVLLQQAIDEGFVLTTVIVGTLQLTDEGVEVRLASGGHPPALLMHADGRVSEVDTRGGQAVGITANASFVETRFVLGPGDTLLLYTDGLTEARTGRGPSRFDDDGGLLRFVGEHAPASAHEIIAALTDLLSRLGAYVEDDVALLAFGVPALRR</sequence>
<dbReference type="InterPro" id="IPR000014">
    <property type="entry name" value="PAS"/>
</dbReference>
<dbReference type="Pfam" id="PF07228">
    <property type="entry name" value="SpoIIE"/>
    <property type="match status" value="1"/>
</dbReference>
<dbReference type="Gene3D" id="3.30.450.20">
    <property type="entry name" value="PAS domain"/>
    <property type="match status" value="1"/>
</dbReference>
<evidence type="ECO:0000313" key="3">
    <source>
        <dbReference type="EMBL" id="BBX19164.1"/>
    </source>
</evidence>
<dbReference type="GO" id="GO:0016791">
    <property type="term" value="F:phosphatase activity"/>
    <property type="evidence" value="ECO:0007669"/>
    <property type="project" value="TreeGrafter"/>
</dbReference>
<feature type="domain" description="PPM-type phosphatase" evidence="2">
    <location>
        <begin position="168"/>
        <end position="387"/>
    </location>
</feature>
<evidence type="ECO:0000256" key="1">
    <source>
        <dbReference type="ARBA" id="ARBA00022801"/>
    </source>
</evidence>
<dbReference type="SMART" id="SM00331">
    <property type="entry name" value="PP2C_SIG"/>
    <property type="match status" value="1"/>
</dbReference>
<dbReference type="InterPro" id="IPR052016">
    <property type="entry name" value="Bact_Sigma-Reg"/>
</dbReference>
<accession>A0A7I7K6G9</accession>
<keyword evidence="1" id="KW-0378">Hydrolase</keyword>
<name>A0A7I7K6G9_9MYCO</name>
<evidence type="ECO:0000259" key="2">
    <source>
        <dbReference type="SMART" id="SM00331"/>
    </source>
</evidence>
<dbReference type="InterPro" id="IPR035965">
    <property type="entry name" value="PAS-like_dom_sf"/>
</dbReference>
<dbReference type="EMBL" id="AP022563">
    <property type="protein sequence ID" value="BBX19164.1"/>
    <property type="molecule type" value="Genomic_DNA"/>
</dbReference>
<organism evidence="3 4">
    <name type="scientific">Mycolicibacterium duvalii</name>
    <dbReference type="NCBI Taxonomy" id="39688"/>
    <lineage>
        <taxon>Bacteria</taxon>
        <taxon>Bacillati</taxon>
        <taxon>Actinomycetota</taxon>
        <taxon>Actinomycetes</taxon>
        <taxon>Mycobacteriales</taxon>
        <taxon>Mycobacteriaceae</taxon>
        <taxon>Mycolicibacterium</taxon>
    </lineage>
</organism>
<dbReference type="InterPro" id="IPR001932">
    <property type="entry name" value="PPM-type_phosphatase-like_dom"/>
</dbReference>
<dbReference type="RefSeq" id="WP_234815119.1">
    <property type="nucleotide sequence ID" value="NZ_AP022563.1"/>
</dbReference>
<protein>
    <recommendedName>
        <fullName evidence="2">PPM-type phosphatase domain-containing protein</fullName>
    </recommendedName>
</protein>
<keyword evidence="4" id="KW-1185">Reference proteome</keyword>
<reference evidence="3 4" key="1">
    <citation type="journal article" date="2019" name="Emerg. Microbes Infect.">
        <title>Comprehensive subspecies identification of 175 nontuberculous mycobacteria species based on 7547 genomic profiles.</title>
        <authorList>
            <person name="Matsumoto Y."/>
            <person name="Kinjo T."/>
            <person name="Motooka D."/>
            <person name="Nabeya D."/>
            <person name="Jung N."/>
            <person name="Uechi K."/>
            <person name="Horii T."/>
            <person name="Iida T."/>
            <person name="Fujita J."/>
            <person name="Nakamura S."/>
        </authorList>
    </citation>
    <scope>NUCLEOTIDE SEQUENCE [LARGE SCALE GENOMIC DNA]</scope>
    <source>
        <strain evidence="3 4">JCM 6396</strain>
    </source>
</reference>
<dbReference type="PANTHER" id="PTHR43156:SF2">
    <property type="entry name" value="STAGE II SPORULATION PROTEIN E"/>
    <property type="match status" value="1"/>
</dbReference>
<dbReference type="AlphaFoldDB" id="A0A7I7K6G9"/>
<dbReference type="PANTHER" id="PTHR43156">
    <property type="entry name" value="STAGE II SPORULATION PROTEIN E-RELATED"/>
    <property type="match status" value="1"/>
</dbReference>
<proteinExistence type="predicted"/>
<dbReference type="CDD" id="cd00130">
    <property type="entry name" value="PAS"/>
    <property type="match status" value="1"/>
</dbReference>
<gene>
    <name evidence="3" type="ORF">MDUV_40240</name>
</gene>
<dbReference type="Proteomes" id="UP000467006">
    <property type="component" value="Chromosome"/>
</dbReference>
<evidence type="ECO:0000313" key="4">
    <source>
        <dbReference type="Proteomes" id="UP000467006"/>
    </source>
</evidence>
<dbReference type="InterPro" id="IPR036457">
    <property type="entry name" value="PPM-type-like_dom_sf"/>
</dbReference>
<dbReference type="KEGG" id="mdu:MDUV_40240"/>
<dbReference type="Gene3D" id="3.60.40.10">
    <property type="entry name" value="PPM-type phosphatase domain"/>
    <property type="match status" value="1"/>
</dbReference>